<gene>
    <name evidence="2" type="ORF">DFH08DRAFT_819197</name>
    <name evidence="1" type="ORF">DFH08DRAFT_823893</name>
</gene>
<proteinExistence type="predicted"/>
<evidence type="ECO:0000313" key="3">
    <source>
        <dbReference type="Proteomes" id="UP001218218"/>
    </source>
</evidence>
<evidence type="ECO:0000313" key="1">
    <source>
        <dbReference type="EMBL" id="KAJ7308609.1"/>
    </source>
</evidence>
<dbReference type="Proteomes" id="UP001218218">
    <property type="component" value="Unassembled WGS sequence"/>
</dbReference>
<dbReference type="EMBL" id="JARIHO010000085">
    <property type="protein sequence ID" value="KAJ7308609.1"/>
    <property type="molecule type" value="Genomic_DNA"/>
</dbReference>
<accession>A0AAD7EFN7</accession>
<keyword evidence="3" id="KW-1185">Reference proteome</keyword>
<organism evidence="2 3">
    <name type="scientific">Mycena albidolilacea</name>
    <dbReference type="NCBI Taxonomy" id="1033008"/>
    <lineage>
        <taxon>Eukaryota</taxon>
        <taxon>Fungi</taxon>
        <taxon>Dikarya</taxon>
        <taxon>Basidiomycota</taxon>
        <taxon>Agaricomycotina</taxon>
        <taxon>Agaricomycetes</taxon>
        <taxon>Agaricomycetidae</taxon>
        <taxon>Agaricales</taxon>
        <taxon>Marasmiineae</taxon>
        <taxon>Mycenaceae</taxon>
        <taxon>Mycena</taxon>
    </lineage>
</organism>
<comment type="caution">
    <text evidence="2">The sequence shown here is derived from an EMBL/GenBank/DDBJ whole genome shotgun (WGS) entry which is preliminary data.</text>
</comment>
<sequence>MQNTFRDAALFEPKFVFKASRDQLQPQYKQLSLLRHPERTAITFKGKTGTINHISNIRTAIAFKAKAGTINPHPILMAITFKANTGTINPQPIWMAINLACRSGINAVASHRHRLWLCGKTPEITH</sequence>
<dbReference type="AlphaFoldDB" id="A0AAD7EFN7"/>
<reference evidence="2" key="1">
    <citation type="submission" date="2023-03" db="EMBL/GenBank/DDBJ databases">
        <title>Massive genome expansion in bonnet fungi (Mycena s.s.) driven by repeated elements and novel gene families across ecological guilds.</title>
        <authorList>
            <consortium name="Lawrence Berkeley National Laboratory"/>
            <person name="Harder C.B."/>
            <person name="Miyauchi S."/>
            <person name="Viragh M."/>
            <person name="Kuo A."/>
            <person name="Thoen E."/>
            <person name="Andreopoulos B."/>
            <person name="Lu D."/>
            <person name="Skrede I."/>
            <person name="Drula E."/>
            <person name="Henrissat B."/>
            <person name="Morin E."/>
            <person name="Kohler A."/>
            <person name="Barry K."/>
            <person name="LaButti K."/>
            <person name="Morin E."/>
            <person name="Salamov A."/>
            <person name="Lipzen A."/>
            <person name="Mereny Z."/>
            <person name="Hegedus B."/>
            <person name="Baldrian P."/>
            <person name="Stursova M."/>
            <person name="Weitz H."/>
            <person name="Taylor A."/>
            <person name="Grigoriev I.V."/>
            <person name="Nagy L.G."/>
            <person name="Martin F."/>
            <person name="Kauserud H."/>
        </authorList>
    </citation>
    <scope>NUCLEOTIDE SEQUENCE</scope>
    <source>
        <strain evidence="2">CBHHK002</strain>
    </source>
</reference>
<name>A0AAD7EFN7_9AGAR</name>
<protein>
    <submittedName>
        <fullName evidence="2">Uncharacterized protein</fullName>
    </submittedName>
</protein>
<dbReference type="EMBL" id="JARIHO010000054">
    <property type="protein sequence ID" value="KAJ7319249.1"/>
    <property type="molecule type" value="Genomic_DNA"/>
</dbReference>
<evidence type="ECO:0000313" key="2">
    <source>
        <dbReference type="EMBL" id="KAJ7319249.1"/>
    </source>
</evidence>